<organism evidence="1 2">
    <name type="scientific">Flavobacterium jumunjinense</name>
    <dbReference type="NCBI Taxonomy" id="998845"/>
    <lineage>
        <taxon>Bacteria</taxon>
        <taxon>Pseudomonadati</taxon>
        <taxon>Bacteroidota</taxon>
        <taxon>Flavobacteriia</taxon>
        <taxon>Flavobacteriales</taxon>
        <taxon>Flavobacteriaceae</taxon>
        <taxon>Flavobacterium</taxon>
    </lineage>
</organism>
<evidence type="ECO:0000313" key="2">
    <source>
        <dbReference type="Proteomes" id="UP001589607"/>
    </source>
</evidence>
<protein>
    <submittedName>
        <fullName evidence="1">Uncharacterized protein</fullName>
    </submittedName>
</protein>
<gene>
    <name evidence="1" type="ORF">ACFFVF_02090</name>
</gene>
<reference evidence="1 2" key="1">
    <citation type="submission" date="2024-09" db="EMBL/GenBank/DDBJ databases">
        <authorList>
            <person name="Sun Q."/>
            <person name="Mori K."/>
        </authorList>
    </citation>
    <scope>NUCLEOTIDE SEQUENCE [LARGE SCALE GENOMIC DNA]</scope>
    <source>
        <strain evidence="1 2">CECT 7955</strain>
    </source>
</reference>
<evidence type="ECO:0000313" key="1">
    <source>
        <dbReference type="EMBL" id="MFB9095292.1"/>
    </source>
</evidence>
<proteinExistence type="predicted"/>
<accession>A0ABV5GIT5</accession>
<dbReference type="Proteomes" id="UP001589607">
    <property type="component" value="Unassembled WGS sequence"/>
</dbReference>
<dbReference type="EMBL" id="JBHMEY010000005">
    <property type="protein sequence ID" value="MFB9095292.1"/>
    <property type="molecule type" value="Genomic_DNA"/>
</dbReference>
<dbReference type="RefSeq" id="WP_236457309.1">
    <property type="nucleotide sequence ID" value="NZ_CBCSGE010000027.1"/>
</dbReference>
<comment type="caution">
    <text evidence="1">The sequence shown here is derived from an EMBL/GenBank/DDBJ whole genome shotgun (WGS) entry which is preliminary data.</text>
</comment>
<keyword evidence="2" id="KW-1185">Reference proteome</keyword>
<sequence>MNKLSFLLIFSTCLLFSQTNSNNNLDVISNLNTANNDSLYIDLSELNSIVKSFNDGEIAVFLKKSSKSTKYKSVVDKYLNNLKYYKRYSFATYFSDLLIEKSNSDLLEFLEDYKRIIKTIKPIIDIKESKIISCSVFLKPKYLDFNYYYCEIRSNKYLSSANTLLSYEKLEFNHKDIKIMVMKNLTQINYPIILNNDYYGNLIIWYEREKQ</sequence>
<name>A0ABV5GIT5_9FLAO</name>